<feature type="domain" description="Tetracyclin repressor-like C-terminal" evidence="3">
    <location>
        <begin position="2"/>
        <end position="81"/>
    </location>
</feature>
<dbReference type="InterPro" id="IPR011075">
    <property type="entry name" value="TetR_C"/>
</dbReference>
<reference evidence="4 5" key="1">
    <citation type="submission" date="2024-06" db="EMBL/GenBank/DDBJ databases">
        <title>The Natural Products Discovery Center: Release of the First 8490 Sequenced Strains for Exploring Actinobacteria Biosynthetic Diversity.</title>
        <authorList>
            <person name="Kalkreuter E."/>
            <person name="Kautsar S.A."/>
            <person name="Yang D."/>
            <person name="Bader C.D."/>
            <person name="Teijaro C.N."/>
            <person name="Fluegel L."/>
            <person name="Davis C.M."/>
            <person name="Simpson J.R."/>
            <person name="Lauterbach L."/>
            <person name="Steele A.D."/>
            <person name="Gui C."/>
            <person name="Meng S."/>
            <person name="Li G."/>
            <person name="Viehrig K."/>
            <person name="Ye F."/>
            <person name="Su P."/>
            <person name="Kiefer A.F."/>
            <person name="Nichols A."/>
            <person name="Cepeda A.J."/>
            <person name="Yan W."/>
            <person name="Fan B."/>
            <person name="Jiang Y."/>
            <person name="Adhikari A."/>
            <person name="Zheng C.-J."/>
            <person name="Schuster L."/>
            <person name="Cowan T.M."/>
            <person name="Smanski M.J."/>
            <person name="Chevrette M.G."/>
            <person name="De Carvalho L.P.S."/>
            <person name="Shen B."/>
        </authorList>
    </citation>
    <scope>NUCLEOTIDE SEQUENCE [LARGE SCALE GENOMIC DNA]</scope>
    <source>
        <strain evidence="4 5">NPDC019434</strain>
    </source>
</reference>
<keyword evidence="2" id="KW-0804">Transcription</keyword>
<dbReference type="RefSeq" id="WP_357802903.1">
    <property type="nucleotide sequence ID" value="NZ_JBEYBM010000003.1"/>
</dbReference>
<accession>A0ABV2X435</accession>
<dbReference type="Proteomes" id="UP001550535">
    <property type="component" value="Unassembled WGS sequence"/>
</dbReference>
<evidence type="ECO:0000256" key="2">
    <source>
        <dbReference type="ARBA" id="ARBA00023163"/>
    </source>
</evidence>
<protein>
    <submittedName>
        <fullName evidence="4">TetR-like C-terminal domain-containing protein</fullName>
    </submittedName>
</protein>
<dbReference type="Gene3D" id="1.10.357.10">
    <property type="entry name" value="Tetracycline Repressor, domain 2"/>
    <property type="match status" value="1"/>
</dbReference>
<comment type="caution">
    <text evidence="4">The sequence shown here is derived from an EMBL/GenBank/DDBJ whole genome shotgun (WGS) entry which is preliminary data.</text>
</comment>
<organism evidence="4 5">
    <name type="scientific">Nocardia niwae</name>
    <dbReference type="NCBI Taxonomy" id="626084"/>
    <lineage>
        <taxon>Bacteria</taxon>
        <taxon>Bacillati</taxon>
        <taxon>Actinomycetota</taxon>
        <taxon>Actinomycetes</taxon>
        <taxon>Mycobacteriales</taxon>
        <taxon>Nocardiaceae</taxon>
        <taxon>Nocardia</taxon>
    </lineage>
</organism>
<name>A0ABV2X435_9NOCA</name>
<evidence type="ECO:0000256" key="1">
    <source>
        <dbReference type="ARBA" id="ARBA00023015"/>
    </source>
</evidence>
<proteinExistence type="predicted"/>
<evidence type="ECO:0000313" key="5">
    <source>
        <dbReference type="Proteomes" id="UP001550535"/>
    </source>
</evidence>
<dbReference type="SUPFAM" id="SSF48498">
    <property type="entry name" value="Tetracyclin repressor-like, C-terminal domain"/>
    <property type="match status" value="1"/>
</dbReference>
<keyword evidence="5" id="KW-1185">Reference proteome</keyword>
<dbReference type="EMBL" id="JBEYBR010000003">
    <property type="protein sequence ID" value="MEU2120662.1"/>
    <property type="molecule type" value="Genomic_DNA"/>
</dbReference>
<sequence>MVGLMADAQRYPALSKRLQDTVIGPRRTVLRALLRRGVDNGEFAETVPLDLVVDFAFGAMWYRLLSRHAPVDGGLAREVAAGIAAMLGRG</sequence>
<keyword evidence="1" id="KW-0805">Transcription regulation</keyword>
<dbReference type="Pfam" id="PF16859">
    <property type="entry name" value="TetR_C_11"/>
    <property type="match status" value="1"/>
</dbReference>
<dbReference type="InterPro" id="IPR036271">
    <property type="entry name" value="Tet_transcr_reg_TetR-rel_C_sf"/>
</dbReference>
<evidence type="ECO:0000313" key="4">
    <source>
        <dbReference type="EMBL" id="MEU2120662.1"/>
    </source>
</evidence>
<gene>
    <name evidence="4" type="ORF">ABZ507_02420</name>
</gene>
<evidence type="ECO:0000259" key="3">
    <source>
        <dbReference type="Pfam" id="PF16859"/>
    </source>
</evidence>